<organism evidence="6">
    <name type="scientific">hydrothermal vent metagenome</name>
    <dbReference type="NCBI Taxonomy" id="652676"/>
    <lineage>
        <taxon>unclassified sequences</taxon>
        <taxon>metagenomes</taxon>
        <taxon>ecological metagenomes</taxon>
    </lineage>
</organism>
<reference evidence="6" key="1">
    <citation type="submission" date="2018-06" db="EMBL/GenBank/DDBJ databases">
        <authorList>
            <person name="Zhirakovskaya E."/>
        </authorList>
    </citation>
    <scope>NUCLEOTIDE SEQUENCE</scope>
</reference>
<dbReference type="InterPro" id="IPR015424">
    <property type="entry name" value="PyrdxlP-dep_Trfase"/>
</dbReference>
<dbReference type="InterPro" id="IPR015421">
    <property type="entry name" value="PyrdxlP-dep_Trfase_major"/>
</dbReference>
<keyword evidence="4" id="KW-0663">Pyridoxal phosphate</keyword>
<dbReference type="Pfam" id="PF00155">
    <property type="entry name" value="Aminotran_1_2"/>
    <property type="match status" value="1"/>
</dbReference>
<evidence type="ECO:0000256" key="1">
    <source>
        <dbReference type="ARBA" id="ARBA00001933"/>
    </source>
</evidence>
<dbReference type="AlphaFoldDB" id="A0A3B0TFX7"/>
<dbReference type="CDD" id="cd00609">
    <property type="entry name" value="AAT_like"/>
    <property type="match status" value="1"/>
</dbReference>
<comment type="cofactor">
    <cofactor evidence="1">
        <name>pyridoxal 5'-phosphate</name>
        <dbReference type="ChEBI" id="CHEBI:597326"/>
    </cofactor>
</comment>
<sequence>MAGALRVNPGIAEISAYQGGKGGDDFAGPVYKLSSNESPLGASPDARAAYAALADHLETYPDGSAEELRDAIATRYGLNPANIVCGAGSDEILALLGKAYLAPGTEALYSAHGFLMYKIIANSCGASPVTAPEVDLTTDVDAMLAAVTPKTRVVFLANPNNPTGTYIPVGELKRLHAGLPSDVLLVIDAAYAEYVRANDYEAGIELVSSYENVVMTRTFSKIYGLAGLRVGWAYCPAAVAGVLNRVRGPFNVTAPALAAAAAAMRDGDFLDKARDHNETWRPWLEAALRDLGFEVSPSFGNFVLARFAESGGGRANAAEMYLAKRGIFVRNMTGYGLPHALRITVGSEAANHAVVAGLAGFVQETP</sequence>
<protein>
    <submittedName>
        <fullName evidence="6">Biosynthetic Aromatic amino acid aminotransferase beta @ Histidinol-phosphate aminotransferase</fullName>
        <ecNumber evidence="6">2.6.1.57</ecNumber>
        <ecNumber evidence="6">2.6.1.9</ecNumber>
    </submittedName>
</protein>
<dbReference type="InterPro" id="IPR004839">
    <property type="entry name" value="Aminotransferase_I/II_large"/>
</dbReference>
<dbReference type="PANTHER" id="PTHR43643:SF3">
    <property type="entry name" value="HISTIDINOL-PHOSPHATE AMINOTRANSFERASE"/>
    <property type="match status" value="1"/>
</dbReference>
<dbReference type="EC" id="2.6.1.57" evidence="6"/>
<dbReference type="GO" id="GO:0000105">
    <property type="term" value="P:L-histidine biosynthetic process"/>
    <property type="evidence" value="ECO:0007669"/>
    <property type="project" value="InterPro"/>
</dbReference>
<evidence type="ECO:0000259" key="5">
    <source>
        <dbReference type="Pfam" id="PF00155"/>
    </source>
</evidence>
<keyword evidence="3 6" id="KW-0808">Transferase</keyword>
<name>A0A3B0TFX7_9ZZZZ</name>
<dbReference type="PANTHER" id="PTHR43643">
    <property type="entry name" value="HISTIDINOL-PHOSPHATE AMINOTRANSFERASE 2"/>
    <property type="match status" value="1"/>
</dbReference>
<evidence type="ECO:0000313" key="6">
    <source>
        <dbReference type="EMBL" id="VAW16838.1"/>
    </source>
</evidence>
<dbReference type="GO" id="GO:0030170">
    <property type="term" value="F:pyridoxal phosphate binding"/>
    <property type="evidence" value="ECO:0007669"/>
    <property type="project" value="InterPro"/>
</dbReference>
<dbReference type="Gene3D" id="3.90.1150.10">
    <property type="entry name" value="Aspartate Aminotransferase, domain 1"/>
    <property type="match status" value="1"/>
</dbReference>
<proteinExistence type="inferred from homology"/>
<evidence type="ECO:0000256" key="3">
    <source>
        <dbReference type="ARBA" id="ARBA00022679"/>
    </source>
</evidence>
<dbReference type="GO" id="GO:0004400">
    <property type="term" value="F:histidinol-phosphate transaminase activity"/>
    <property type="evidence" value="ECO:0007669"/>
    <property type="project" value="UniProtKB-EC"/>
</dbReference>
<gene>
    <name evidence="6" type="ORF">MNBD_ALPHA09-1840</name>
</gene>
<accession>A0A3B0TFX7</accession>
<dbReference type="NCBIfam" id="TIGR01141">
    <property type="entry name" value="hisC"/>
    <property type="match status" value="1"/>
</dbReference>
<keyword evidence="2 6" id="KW-0032">Aminotransferase</keyword>
<dbReference type="InterPro" id="IPR015422">
    <property type="entry name" value="PyrdxlP-dep_Trfase_small"/>
</dbReference>
<evidence type="ECO:0000256" key="4">
    <source>
        <dbReference type="ARBA" id="ARBA00022898"/>
    </source>
</evidence>
<feature type="domain" description="Aminotransferase class I/classII large" evidence="5">
    <location>
        <begin position="30"/>
        <end position="355"/>
    </location>
</feature>
<dbReference type="InterPro" id="IPR005861">
    <property type="entry name" value="HisP_aminotrans"/>
</dbReference>
<dbReference type="InterPro" id="IPR050106">
    <property type="entry name" value="HistidinolP_aminotransfase"/>
</dbReference>
<dbReference type="SUPFAM" id="SSF53383">
    <property type="entry name" value="PLP-dependent transferases"/>
    <property type="match status" value="1"/>
</dbReference>
<evidence type="ECO:0000256" key="2">
    <source>
        <dbReference type="ARBA" id="ARBA00022576"/>
    </source>
</evidence>
<dbReference type="Gene3D" id="3.40.640.10">
    <property type="entry name" value="Type I PLP-dependent aspartate aminotransferase-like (Major domain)"/>
    <property type="match status" value="1"/>
</dbReference>
<dbReference type="EC" id="2.6.1.9" evidence="6"/>
<dbReference type="HAMAP" id="MF_01023">
    <property type="entry name" value="HisC_aminotrans_2"/>
    <property type="match status" value="1"/>
</dbReference>
<dbReference type="EMBL" id="UOEM01000099">
    <property type="protein sequence ID" value="VAW16838.1"/>
    <property type="molecule type" value="Genomic_DNA"/>
</dbReference>